<feature type="transmembrane region" description="Helical" evidence="8">
    <location>
        <begin position="157"/>
        <end position="174"/>
    </location>
</feature>
<evidence type="ECO:0000256" key="6">
    <source>
        <dbReference type="ARBA" id="ARBA00023136"/>
    </source>
</evidence>
<proteinExistence type="predicted"/>
<keyword evidence="3 8" id="KW-0812">Transmembrane</keyword>
<dbReference type="InterPro" id="IPR013099">
    <property type="entry name" value="K_chnl_dom"/>
</dbReference>
<dbReference type="PRINTS" id="PR00169">
    <property type="entry name" value="KCHANNEL"/>
</dbReference>
<keyword evidence="11" id="KW-1185">Reference proteome</keyword>
<dbReference type="GO" id="GO:0005249">
    <property type="term" value="F:voltage-gated potassium channel activity"/>
    <property type="evidence" value="ECO:0007669"/>
    <property type="project" value="InterPro"/>
</dbReference>
<comment type="caution">
    <text evidence="10">The sequence shown here is derived from an EMBL/GenBank/DDBJ whole genome shotgun (WGS) entry which is preliminary data.</text>
</comment>
<reference evidence="10 11" key="1">
    <citation type="journal article" date="2015" name="Genome Announc.">
        <title>Expanding the biotechnology potential of lactobacilli through comparative genomics of 213 strains and associated genera.</title>
        <authorList>
            <person name="Sun Z."/>
            <person name="Harris H.M."/>
            <person name="McCann A."/>
            <person name="Guo C."/>
            <person name="Argimon S."/>
            <person name="Zhang W."/>
            <person name="Yang X."/>
            <person name="Jeffery I.B."/>
            <person name="Cooney J.C."/>
            <person name="Kagawa T.F."/>
            <person name="Liu W."/>
            <person name="Song Y."/>
            <person name="Salvetti E."/>
            <person name="Wrobel A."/>
            <person name="Rasinkangas P."/>
            <person name="Parkhill J."/>
            <person name="Rea M.C."/>
            <person name="O'Sullivan O."/>
            <person name="Ritari J."/>
            <person name="Douillard F.P."/>
            <person name="Paul Ross R."/>
            <person name="Yang R."/>
            <person name="Briner A.E."/>
            <person name="Felis G.E."/>
            <person name="de Vos W.M."/>
            <person name="Barrangou R."/>
            <person name="Klaenhammer T.R."/>
            <person name="Caufield P.W."/>
            <person name="Cui Y."/>
            <person name="Zhang H."/>
            <person name="O'Toole P.W."/>
        </authorList>
    </citation>
    <scope>NUCLEOTIDE SEQUENCE [LARGE SCALE GENOMIC DNA]</scope>
    <source>
        <strain evidence="10 11">JCM 17158</strain>
    </source>
</reference>
<evidence type="ECO:0000259" key="9">
    <source>
        <dbReference type="Pfam" id="PF07885"/>
    </source>
</evidence>
<dbReference type="Pfam" id="PF07885">
    <property type="entry name" value="Ion_trans_2"/>
    <property type="match status" value="1"/>
</dbReference>
<keyword evidence="6 8" id="KW-0472">Membrane</keyword>
<keyword evidence="7" id="KW-0407">Ion channel</keyword>
<dbReference type="STRING" id="1291734.FD02_GL000149"/>
<name>A0A0R1JIE1_9LACO</name>
<dbReference type="GO" id="GO:0001508">
    <property type="term" value="P:action potential"/>
    <property type="evidence" value="ECO:0007669"/>
    <property type="project" value="TreeGrafter"/>
</dbReference>
<feature type="transmembrane region" description="Helical" evidence="8">
    <location>
        <begin position="40"/>
        <end position="59"/>
    </location>
</feature>
<comment type="subcellular location">
    <subcellularLocation>
        <location evidence="1">Membrane</location>
        <topology evidence="1">Multi-pass membrane protein</topology>
    </subcellularLocation>
</comment>
<dbReference type="OrthoDB" id="9785285at2"/>
<feature type="transmembrane region" description="Helical" evidence="8">
    <location>
        <begin position="12"/>
        <end position="34"/>
    </location>
</feature>
<organism evidence="10 11">
    <name type="scientific">Lacticaseibacillus nasuensis JCM 17158</name>
    <dbReference type="NCBI Taxonomy" id="1291734"/>
    <lineage>
        <taxon>Bacteria</taxon>
        <taxon>Bacillati</taxon>
        <taxon>Bacillota</taxon>
        <taxon>Bacilli</taxon>
        <taxon>Lactobacillales</taxon>
        <taxon>Lactobacillaceae</taxon>
        <taxon>Lacticaseibacillus</taxon>
    </lineage>
</organism>
<evidence type="ECO:0000313" key="11">
    <source>
        <dbReference type="Proteomes" id="UP000051804"/>
    </source>
</evidence>
<dbReference type="Proteomes" id="UP000051804">
    <property type="component" value="Unassembled WGS sequence"/>
</dbReference>
<feature type="domain" description="Potassium channel" evidence="9">
    <location>
        <begin position="140"/>
        <end position="210"/>
    </location>
</feature>
<protein>
    <submittedName>
        <fullName evidence="10">Potassium ion channel protein</fullName>
    </submittedName>
</protein>
<dbReference type="InterPro" id="IPR028325">
    <property type="entry name" value="VG_K_chnl"/>
</dbReference>
<feature type="transmembrane region" description="Helical" evidence="8">
    <location>
        <begin position="131"/>
        <end position="151"/>
    </location>
</feature>
<dbReference type="AlphaFoldDB" id="A0A0R1JIE1"/>
<dbReference type="PATRIC" id="fig|1291734.4.peg.157"/>
<sequence>MNPKLERFFRYYNLVLTIVSVLAIVTVGLDWLNLISLNTLVGRLMVSILLVVFAADYLMRLIMAHGKARMLATNTFRLSALVPTDSVISPEHVRGIWRDVRAQQRRLHARWHHATAKFRGRLMRFLRGGGLIYYLGLSATLILIASAIYAYAEHTDFANGLWWAIVTATTVGYGDIAPHTLLGRTVAVVLMFTGIGLIGTLTSSITAYFTATPPTVTTPADELLKYEQLRQAGVISKQELTQQKNKLLH</sequence>
<dbReference type="RefSeq" id="WP_054723303.1">
    <property type="nucleotide sequence ID" value="NZ_AZDJ01000030.1"/>
</dbReference>
<feature type="transmembrane region" description="Helical" evidence="8">
    <location>
        <begin position="186"/>
        <end position="209"/>
    </location>
</feature>
<keyword evidence="4 8" id="KW-1133">Transmembrane helix</keyword>
<dbReference type="PANTHER" id="PTHR11537:SF254">
    <property type="entry name" value="POTASSIUM VOLTAGE-GATED CHANNEL PROTEIN SHAB"/>
    <property type="match status" value="1"/>
</dbReference>
<keyword evidence="5" id="KW-0406">Ion transport</keyword>
<dbReference type="Gene3D" id="1.10.287.70">
    <property type="match status" value="1"/>
</dbReference>
<dbReference type="GO" id="GO:0008076">
    <property type="term" value="C:voltage-gated potassium channel complex"/>
    <property type="evidence" value="ECO:0007669"/>
    <property type="project" value="InterPro"/>
</dbReference>
<dbReference type="EMBL" id="AZDJ01000030">
    <property type="protein sequence ID" value="KRK70968.1"/>
    <property type="molecule type" value="Genomic_DNA"/>
</dbReference>
<accession>A0A0R1JIE1</accession>
<evidence type="ECO:0000256" key="7">
    <source>
        <dbReference type="ARBA" id="ARBA00023303"/>
    </source>
</evidence>
<evidence type="ECO:0000256" key="3">
    <source>
        <dbReference type="ARBA" id="ARBA00022692"/>
    </source>
</evidence>
<evidence type="ECO:0000256" key="5">
    <source>
        <dbReference type="ARBA" id="ARBA00023065"/>
    </source>
</evidence>
<dbReference type="SUPFAM" id="SSF81324">
    <property type="entry name" value="Voltage-gated potassium channels"/>
    <property type="match status" value="1"/>
</dbReference>
<dbReference type="PANTHER" id="PTHR11537">
    <property type="entry name" value="VOLTAGE-GATED POTASSIUM CHANNEL"/>
    <property type="match status" value="1"/>
</dbReference>
<evidence type="ECO:0000313" key="10">
    <source>
        <dbReference type="EMBL" id="KRK70968.1"/>
    </source>
</evidence>
<gene>
    <name evidence="10" type="ORF">FD02_GL000149</name>
</gene>
<evidence type="ECO:0000256" key="2">
    <source>
        <dbReference type="ARBA" id="ARBA00022448"/>
    </source>
</evidence>
<evidence type="ECO:0000256" key="8">
    <source>
        <dbReference type="SAM" id="Phobius"/>
    </source>
</evidence>
<keyword evidence="2" id="KW-0813">Transport</keyword>
<evidence type="ECO:0000256" key="4">
    <source>
        <dbReference type="ARBA" id="ARBA00022989"/>
    </source>
</evidence>
<evidence type="ECO:0000256" key="1">
    <source>
        <dbReference type="ARBA" id="ARBA00004141"/>
    </source>
</evidence>